<reference evidence="1" key="1">
    <citation type="submission" date="2020-03" db="EMBL/GenBank/DDBJ databases">
        <title>The deep terrestrial virosphere.</title>
        <authorList>
            <person name="Holmfeldt K."/>
            <person name="Nilsson E."/>
            <person name="Simone D."/>
            <person name="Lopez-Fernandez M."/>
            <person name="Wu X."/>
            <person name="de Brujin I."/>
            <person name="Lundin D."/>
            <person name="Andersson A."/>
            <person name="Bertilsson S."/>
            <person name="Dopson M."/>
        </authorList>
    </citation>
    <scope>NUCLEOTIDE SEQUENCE</scope>
    <source>
        <strain evidence="1">MM171A01791</strain>
        <strain evidence="2">MM171B01090</strain>
    </source>
</reference>
<dbReference type="EMBL" id="MT143580">
    <property type="protein sequence ID" value="QJA98435.1"/>
    <property type="molecule type" value="Genomic_DNA"/>
</dbReference>
<sequence>MTASYCNVDDVTAIVETDMEVGEIQDLIDEVDAFIDVNIDSASTNSKILRAISKTWTAYRVMLKDPAAESLDGHSENRAENLNRYEALYKEMLVDASSSGGIVFKMTSSPIG</sequence>
<accession>A0A6M3M088</accession>
<dbReference type="AlphaFoldDB" id="A0A6M3M088"/>
<gene>
    <name evidence="1" type="ORF">MM171A01791_0008</name>
    <name evidence="2" type="ORF">MM171B01090_0010</name>
</gene>
<organism evidence="1">
    <name type="scientific">viral metagenome</name>
    <dbReference type="NCBI Taxonomy" id="1070528"/>
    <lineage>
        <taxon>unclassified sequences</taxon>
        <taxon>metagenomes</taxon>
        <taxon>organismal metagenomes</taxon>
    </lineage>
</organism>
<name>A0A6M3M088_9ZZZZ</name>
<dbReference type="EMBL" id="MT143802">
    <property type="protein sequence ID" value="QJB02712.1"/>
    <property type="molecule type" value="Genomic_DNA"/>
</dbReference>
<evidence type="ECO:0000313" key="1">
    <source>
        <dbReference type="EMBL" id="QJA98435.1"/>
    </source>
</evidence>
<proteinExistence type="predicted"/>
<evidence type="ECO:0000313" key="2">
    <source>
        <dbReference type="EMBL" id="QJB02712.1"/>
    </source>
</evidence>
<protein>
    <submittedName>
        <fullName evidence="1">Uncharacterized protein</fullName>
    </submittedName>
</protein>